<evidence type="ECO:0000256" key="1">
    <source>
        <dbReference type="ARBA" id="ARBA00004141"/>
    </source>
</evidence>
<evidence type="ECO:0000256" key="6">
    <source>
        <dbReference type="ARBA" id="ARBA00023170"/>
    </source>
</evidence>
<keyword evidence="3 10" id="KW-1133">Transmembrane helix</keyword>
<evidence type="ECO:0000256" key="4">
    <source>
        <dbReference type="ARBA" id="ARBA00023040"/>
    </source>
</evidence>
<feature type="transmembrane region" description="Helical" evidence="10">
    <location>
        <begin position="172"/>
        <end position="193"/>
    </location>
</feature>
<dbReference type="AlphaFoldDB" id="A0AAD7REP1"/>
<evidence type="ECO:0000256" key="10">
    <source>
        <dbReference type="SAM" id="Phobius"/>
    </source>
</evidence>
<dbReference type="PANTHER" id="PTHR24232">
    <property type="entry name" value="G-PROTEIN COUPLED RECEPTOR"/>
    <property type="match status" value="1"/>
</dbReference>
<evidence type="ECO:0000256" key="3">
    <source>
        <dbReference type="ARBA" id="ARBA00022989"/>
    </source>
</evidence>
<accession>A0AAD7REP1</accession>
<keyword evidence="8 9" id="KW-0807">Transducer</keyword>
<feature type="transmembrane region" description="Helical" evidence="10">
    <location>
        <begin position="64"/>
        <end position="85"/>
    </location>
</feature>
<organism evidence="12 13">
    <name type="scientific">Aldrovandia affinis</name>
    <dbReference type="NCBI Taxonomy" id="143900"/>
    <lineage>
        <taxon>Eukaryota</taxon>
        <taxon>Metazoa</taxon>
        <taxon>Chordata</taxon>
        <taxon>Craniata</taxon>
        <taxon>Vertebrata</taxon>
        <taxon>Euteleostomi</taxon>
        <taxon>Actinopterygii</taxon>
        <taxon>Neopterygii</taxon>
        <taxon>Teleostei</taxon>
        <taxon>Notacanthiformes</taxon>
        <taxon>Halosauridae</taxon>
        <taxon>Aldrovandia</taxon>
    </lineage>
</organism>
<evidence type="ECO:0000256" key="5">
    <source>
        <dbReference type="ARBA" id="ARBA00023136"/>
    </source>
</evidence>
<dbReference type="InterPro" id="IPR000276">
    <property type="entry name" value="GPCR_Rhodpsn"/>
</dbReference>
<dbReference type="Gene3D" id="1.20.1070.10">
    <property type="entry name" value="Rhodopsin 7-helix transmembrane proteins"/>
    <property type="match status" value="1"/>
</dbReference>
<dbReference type="PANTHER" id="PTHR24232:SF101">
    <property type="entry name" value="G-PROTEIN COUPLED RECEPTOR 35-LIKE"/>
    <property type="match status" value="1"/>
</dbReference>
<reference evidence="12" key="1">
    <citation type="journal article" date="2023" name="Science">
        <title>Genome structures resolve the early diversification of teleost fishes.</title>
        <authorList>
            <person name="Parey E."/>
            <person name="Louis A."/>
            <person name="Montfort J."/>
            <person name="Bouchez O."/>
            <person name="Roques C."/>
            <person name="Iampietro C."/>
            <person name="Lluch J."/>
            <person name="Castinel A."/>
            <person name="Donnadieu C."/>
            <person name="Desvignes T."/>
            <person name="Floi Bucao C."/>
            <person name="Jouanno E."/>
            <person name="Wen M."/>
            <person name="Mejri S."/>
            <person name="Dirks R."/>
            <person name="Jansen H."/>
            <person name="Henkel C."/>
            <person name="Chen W.J."/>
            <person name="Zahm M."/>
            <person name="Cabau C."/>
            <person name="Klopp C."/>
            <person name="Thompson A.W."/>
            <person name="Robinson-Rechavi M."/>
            <person name="Braasch I."/>
            <person name="Lecointre G."/>
            <person name="Bobe J."/>
            <person name="Postlethwait J.H."/>
            <person name="Berthelot C."/>
            <person name="Roest Crollius H."/>
            <person name="Guiguen Y."/>
        </authorList>
    </citation>
    <scope>NUCLEOTIDE SEQUENCE</scope>
    <source>
        <strain evidence="12">NC1722</strain>
    </source>
</reference>
<protein>
    <recommendedName>
        <fullName evidence="11">G-protein coupled receptors family 1 profile domain-containing protein</fullName>
    </recommendedName>
</protein>
<evidence type="ECO:0000256" key="8">
    <source>
        <dbReference type="ARBA" id="ARBA00023224"/>
    </source>
</evidence>
<dbReference type="PROSITE" id="PS50262">
    <property type="entry name" value="G_PROTEIN_RECEP_F1_2"/>
    <property type="match status" value="1"/>
</dbReference>
<keyword evidence="6 9" id="KW-0675">Receptor</keyword>
<keyword evidence="7" id="KW-0325">Glycoprotein</keyword>
<evidence type="ECO:0000256" key="2">
    <source>
        <dbReference type="ARBA" id="ARBA00022692"/>
    </source>
</evidence>
<dbReference type="GO" id="GO:0035025">
    <property type="term" value="P:positive regulation of Rho protein signal transduction"/>
    <property type="evidence" value="ECO:0007669"/>
    <property type="project" value="TreeGrafter"/>
</dbReference>
<feature type="transmembrane region" description="Helical" evidence="10">
    <location>
        <begin position="257"/>
        <end position="283"/>
    </location>
</feature>
<dbReference type="InterPro" id="IPR017452">
    <property type="entry name" value="GPCR_Rhodpsn_7TM"/>
</dbReference>
<feature type="transmembrane region" description="Helical" evidence="10">
    <location>
        <begin position="137"/>
        <end position="160"/>
    </location>
</feature>
<proteinExistence type="inferred from homology"/>
<evidence type="ECO:0000256" key="7">
    <source>
        <dbReference type="ARBA" id="ARBA00023180"/>
    </source>
</evidence>
<dbReference type="Pfam" id="PF00001">
    <property type="entry name" value="7tm_1"/>
    <property type="match status" value="1"/>
</dbReference>
<dbReference type="PRINTS" id="PR00237">
    <property type="entry name" value="GPCRRHODOPSN"/>
</dbReference>
<feature type="transmembrane region" description="Helical" evidence="10">
    <location>
        <begin position="213"/>
        <end position="236"/>
    </location>
</feature>
<evidence type="ECO:0000259" key="11">
    <source>
        <dbReference type="PROSITE" id="PS50262"/>
    </source>
</evidence>
<keyword evidence="4 9" id="KW-0297">G-protein coupled receptor</keyword>
<dbReference type="GO" id="GO:0005886">
    <property type="term" value="C:plasma membrane"/>
    <property type="evidence" value="ECO:0007669"/>
    <property type="project" value="TreeGrafter"/>
</dbReference>
<feature type="transmembrane region" description="Helical" evidence="10">
    <location>
        <begin position="97"/>
        <end position="117"/>
    </location>
</feature>
<feature type="domain" description="G-protein coupled receptors family 1 profile" evidence="11">
    <location>
        <begin position="76"/>
        <end position="283"/>
    </location>
</feature>
<evidence type="ECO:0000313" key="12">
    <source>
        <dbReference type="EMBL" id="KAJ8378701.1"/>
    </source>
</evidence>
<dbReference type="GO" id="GO:0004930">
    <property type="term" value="F:G protein-coupled receptor activity"/>
    <property type="evidence" value="ECO:0007669"/>
    <property type="project" value="UniProtKB-KW"/>
</dbReference>
<comment type="subcellular location">
    <subcellularLocation>
        <location evidence="1">Membrane</location>
        <topology evidence="1">Multi-pass membrane protein</topology>
    </subcellularLocation>
</comment>
<keyword evidence="13" id="KW-1185">Reference proteome</keyword>
<keyword evidence="2 9" id="KW-0812">Transmembrane</keyword>
<comment type="similarity">
    <text evidence="9">Belongs to the G-protein coupled receptor 1 family.</text>
</comment>
<evidence type="ECO:0000313" key="13">
    <source>
        <dbReference type="Proteomes" id="UP001221898"/>
    </source>
</evidence>
<dbReference type="GO" id="GO:0007200">
    <property type="term" value="P:phospholipase C-activating G protein-coupled receptor signaling pathway"/>
    <property type="evidence" value="ECO:0007669"/>
    <property type="project" value="TreeGrafter"/>
</dbReference>
<dbReference type="Proteomes" id="UP001221898">
    <property type="component" value="Unassembled WGS sequence"/>
</dbReference>
<dbReference type="SUPFAM" id="SSF81321">
    <property type="entry name" value="Family A G protein-coupled receptor-like"/>
    <property type="match status" value="1"/>
</dbReference>
<dbReference type="EMBL" id="JAINUG010000314">
    <property type="protein sequence ID" value="KAJ8378701.1"/>
    <property type="molecule type" value="Genomic_DNA"/>
</dbReference>
<keyword evidence="5 10" id="KW-0472">Membrane</keyword>
<dbReference type="PROSITE" id="PS00237">
    <property type="entry name" value="G_PROTEIN_RECEP_F1_1"/>
    <property type="match status" value="1"/>
</dbReference>
<sequence>MGGAGLRTARSCRLTSKAEPLVRGPWRTAGLKSSSTSDPRIQRMLSNVICNVTLTEEVQVFLKVAYIPVFVVGLSLNALALYAFFLRRASWTDTHVYMINLAVADLAVILFLPFKIHDVFNQPDASVLCTVVITTRYLNMYVSVFTVAAISVHRFVAVRFPFHARARGSRKVTALAVCVLIWAVVATTCAVFRKEFYPGKMQSCSERKPTPLPLHFMLVLLIAGFLLPFCTMLLCSSQTIVTLLKEKGASPHREEKIKSIAIITANMIVFIVCYTPFHIVLLIKNIEQGTVCRTQGQRAGAHLPPQRQAGRRTFVSIEDRQ</sequence>
<comment type="caution">
    <text evidence="12">The sequence shown here is derived from an EMBL/GenBank/DDBJ whole genome shotgun (WGS) entry which is preliminary data.</text>
</comment>
<name>A0AAD7REP1_9TELE</name>
<gene>
    <name evidence="12" type="ORF">AAFF_G00237500</name>
</gene>
<evidence type="ECO:0000256" key="9">
    <source>
        <dbReference type="RuleBase" id="RU000688"/>
    </source>
</evidence>